<organism evidence="2">
    <name type="scientific">Prunus dulcis</name>
    <name type="common">Almond</name>
    <name type="synonym">Amygdalus dulcis</name>
    <dbReference type="NCBI Taxonomy" id="3755"/>
    <lineage>
        <taxon>Eukaryota</taxon>
        <taxon>Viridiplantae</taxon>
        <taxon>Streptophyta</taxon>
        <taxon>Embryophyta</taxon>
        <taxon>Tracheophyta</taxon>
        <taxon>Spermatophyta</taxon>
        <taxon>Magnoliopsida</taxon>
        <taxon>eudicotyledons</taxon>
        <taxon>Gunneridae</taxon>
        <taxon>Pentapetalae</taxon>
        <taxon>rosids</taxon>
        <taxon>fabids</taxon>
        <taxon>Rosales</taxon>
        <taxon>Rosaceae</taxon>
        <taxon>Amygdaloideae</taxon>
        <taxon>Amygdaleae</taxon>
        <taxon>Prunus</taxon>
    </lineage>
</organism>
<reference evidence="2" key="1">
    <citation type="journal article" date="2019" name="Science">
        <title>Mutation of a bHLH transcription factor allowed almond domestication.</title>
        <authorList>
            <person name="Sanchez-Perez R."/>
            <person name="Pavan S."/>
            <person name="Mazzeo R."/>
            <person name="Moldovan C."/>
            <person name="Aiese Cigliano R."/>
            <person name="Del Cueto J."/>
            <person name="Ricciardi F."/>
            <person name="Lotti C."/>
            <person name="Ricciardi L."/>
            <person name="Dicenta F."/>
            <person name="Lopez-Marques R.L."/>
            <person name="Lindberg Moller B."/>
        </authorList>
    </citation>
    <scope>NUCLEOTIDE SEQUENCE</scope>
</reference>
<dbReference type="AlphaFoldDB" id="A0A4Y1QRY9"/>
<name>A0A4Y1QRY9_PRUDU</name>
<evidence type="ECO:0000256" key="1">
    <source>
        <dbReference type="SAM" id="MobiDB-lite"/>
    </source>
</evidence>
<sequence length="80" mass="9080">MHSINLIFMGNRAPGARQDCKGDFRRVKVARTICHRNTRDPPPGHSKLPHHHVEKFGIGQNTGETLPNFRQQSKGVLKRT</sequence>
<gene>
    <name evidence="2" type="ORF">Prudu_002943</name>
</gene>
<accession>A0A4Y1QRY9</accession>
<dbReference type="EMBL" id="AP019297">
    <property type="protein sequence ID" value="BBG94610.1"/>
    <property type="molecule type" value="Genomic_DNA"/>
</dbReference>
<proteinExistence type="predicted"/>
<feature type="region of interest" description="Disordered" evidence="1">
    <location>
        <begin position="35"/>
        <end position="80"/>
    </location>
</feature>
<protein>
    <submittedName>
        <fullName evidence="2">Uncharacterized protein</fullName>
    </submittedName>
</protein>
<feature type="compositionally biased region" description="Polar residues" evidence="1">
    <location>
        <begin position="59"/>
        <end position="74"/>
    </location>
</feature>
<evidence type="ECO:0000313" key="2">
    <source>
        <dbReference type="EMBL" id="BBG94610.1"/>
    </source>
</evidence>